<dbReference type="GO" id="GO:0005524">
    <property type="term" value="F:ATP binding"/>
    <property type="evidence" value="ECO:0007669"/>
    <property type="project" value="UniProtKB-KW"/>
</dbReference>
<evidence type="ECO:0000256" key="1">
    <source>
        <dbReference type="ARBA" id="ARBA00004726"/>
    </source>
</evidence>
<protein>
    <recommendedName>
        <fullName evidence="2">FAD synthase</fullName>
        <ecNumber evidence="2">2.7.7.2</ecNumber>
    </recommendedName>
    <alternativeName>
        <fullName evidence="10">FAD pyrophosphorylase</fullName>
    </alternativeName>
    <alternativeName>
        <fullName evidence="11">FMN adenylyltransferase</fullName>
    </alternativeName>
</protein>
<evidence type="ECO:0000256" key="6">
    <source>
        <dbReference type="ARBA" id="ARBA00022695"/>
    </source>
</evidence>
<evidence type="ECO:0000259" key="14">
    <source>
        <dbReference type="Pfam" id="PF01507"/>
    </source>
</evidence>
<comment type="catalytic activity">
    <reaction evidence="12">
        <text>FMN + ATP + H(+) = FAD + diphosphate</text>
        <dbReference type="Rhea" id="RHEA:17237"/>
        <dbReference type="ChEBI" id="CHEBI:15378"/>
        <dbReference type="ChEBI" id="CHEBI:30616"/>
        <dbReference type="ChEBI" id="CHEBI:33019"/>
        <dbReference type="ChEBI" id="CHEBI:57692"/>
        <dbReference type="ChEBI" id="CHEBI:58210"/>
        <dbReference type="EC" id="2.7.7.2"/>
    </reaction>
</comment>
<keyword evidence="6" id="KW-0548">Nucleotidyltransferase</keyword>
<dbReference type="CDD" id="cd23948">
    <property type="entry name" value="FAD_synthase"/>
    <property type="match status" value="1"/>
</dbReference>
<keyword evidence="16" id="KW-1185">Reference proteome</keyword>
<feature type="region of interest" description="Disordered" evidence="13">
    <location>
        <begin position="102"/>
        <end position="122"/>
    </location>
</feature>
<evidence type="ECO:0000256" key="9">
    <source>
        <dbReference type="ARBA" id="ARBA00022840"/>
    </source>
</evidence>
<dbReference type="InterPro" id="IPR014729">
    <property type="entry name" value="Rossmann-like_a/b/a_fold"/>
</dbReference>
<keyword evidence="8" id="KW-0274">FAD</keyword>
<evidence type="ECO:0000256" key="13">
    <source>
        <dbReference type="SAM" id="MobiDB-lite"/>
    </source>
</evidence>
<feature type="region of interest" description="Disordered" evidence="13">
    <location>
        <begin position="313"/>
        <end position="375"/>
    </location>
</feature>
<dbReference type="AlphaFoldDB" id="A0A5C3EEF3"/>
<sequence length="375" mass="40717">MSSNGDSNTSAPPPPLPPTTKPSREWIASIDAVYTLFEDPTVSSRYPDLSAKVKDAVQLCEQVINQVGQPHCALSFNGGKDCTVLVHILSAVLRRVNGLSSSKFTEQGQERPGSAKKGEEKEELPSIPSLYITCPSPFPTVEKFISYCVSNVHGYNLEVISVEGGMKAGIRTYLDGGGERRVGISPSSSSSSSSSSSTTQTTTPSTTPREIKAIFVGTRRDDPHGPQLSPRSWTDKDWPRVERIHPILNWTYQDVWCFLRCPHLSSTESALGMSRDTLAEKWGTAGGGDQGVPYCLLYDQGYTSLGSTFNTLPNPELKAHDQDESDGGQADKEVGDGTAKGKWKPAYMLQDGSLERAGRVENSSQQQQPKATTQQ</sequence>
<dbReference type="GO" id="GO:0006747">
    <property type="term" value="P:FAD biosynthetic process"/>
    <property type="evidence" value="ECO:0007669"/>
    <property type="project" value="TreeGrafter"/>
</dbReference>
<evidence type="ECO:0000256" key="3">
    <source>
        <dbReference type="ARBA" id="ARBA00022630"/>
    </source>
</evidence>
<dbReference type="Gene3D" id="3.40.50.620">
    <property type="entry name" value="HUPs"/>
    <property type="match status" value="1"/>
</dbReference>
<evidence type="ECO:0000256" key="8">
    <source>
        <dbReference type="ARBA" id="ARBA00022827"/>
    </source>
</evidence>
<dbReference type="Pfam" id="PF01507">
    <property type="entry name" value="PAPS_reduct"/>
    <property type="match status" value="1"/>
</dbReference>
<dbReference type="OrthoDB" id="270728at2759"/>
<dbReference type="PANTHER" id="PTHR23293:SF9">
    <property type="entry name" value="FAD SYNTHASE"/>
    <property type="match status" value="1"/>
</dbReference>
<keyword evidence="4" id="KW-0288">FMN</keyword>
<dbReference type="PANTHER" id="PTHR23293">
    <property type="entry name" value="FAD SYNTHETASE-RELATED FMN ADENYLYLTRANSFERASE"/>
    <property type="match status" value="1"/>
</dbReference>
<organism evidence="15 16">
    <name type="scientific">Ustilago trichophora</name>
    <dbReference type="NCBI Taxonomy" id="86804"/>
    <lineage>
        <taxon>Eukaryota</taxon>
        <taxon>Fungi</taxon>
        <taxon>Dikarya</taxon>
        <taxon>Basidiomycota</taxon>
        <taxon>Ustilaginomycotina</taxon>
        <taxon>Ustilaginomycetes</taxon>
        <taxon>Ustilaginales</taxon>
        <taxon>Ustilaginaceae</taxon>
        <taxon>Ustilago</taxon>
    </lineage>
</organism>
<gene>
    <name evidence="15" type="ORF">UTRI_04792</name>
</gene>
<dbReference type="EMBL" id="OOIN01000022">
    <property type="protein sequence ID" value="SPO28395.1"/>
    <property type="molecule type" value="Genomic_DNA"/>
</dbReference>
<evidence type="ECO:0000256" key="7">
    <source>
        <dbReference type="ARBA" id="ARBA00022741"/>
    </source>
</evidence>
<dbReference type="InterPro" id="IPR002500">
    <property type="entry name" value="PAPS_reduct_dom"/>
</dbReference>
<reference evidence="15 16" key="1">
    <citation type="submission" date="2018-03" db="EMBL/GenBank/DDBJ databases">
        <authorList>
            <person name="Guldener U."/>
        </authorList>
    </citation>
    <scope>NUCLEOTIDE SEQUENCE [LARGE SCALE GENOMIC DNA]</scope>
    <source>
        <strain evidence="15 16">NBRC100155</strain>
    </source>
</reference>
<keyword evidence="3" id="KW-0285">Flavoprotein</keyword>
<dbReference type="GO" id="GO:0003919">
    <property type="term" value="F:FMN adenylyltransferase activity"/>
    <property type="evidence" value="ECO:0007669"/>
    <property type="project" value="UniProtKB-EC"/>
</dbReference>
<dbReference type="SUPFAM" id="SSF52402">
    <property type="entry name" value="Adenine nucleotide alpha hydrolases-like"/>
    <property type="match status" value="1"/>
</dbReference>
<comment type="pathway">
    <text evidence="1">Cofactor biosynthesis; FAD biosynthesis; FAD from FMN: step 1/1.</text>
</comment>
<feature type="compositionally biased region" description="Pro residues" evidence="13">
    <location>
        <begin position="11"/>
        <end position="20"/>
    </location>
</feature>
<feature type="compositionally biased region" description="Low complexity" evidence="13">
    <location>
        <begin position="185"/>
        <end position="208"/>
    </location>
</feature>
<feature type="compositionally biased region" description="Polar residues" evidence="13">
    <location>
        <begin position="1"/>
        <end position="10"/>
    </location>
</feature>
<evidence type="ECO:0000256" key="10">
    <source>
        <dbReference type="ARBA" id="ARBA00031145"/>
    </source>
</evidence>
<keyword evidence="7" id="KW-0547">Nucleotide-binding</keyword>
<feature type="compositionally biased region" description="Low complexity" evidence="13">
    <location>
        <begin position="365"/>
        <end position="375"/>
    </location>
</feature>
<dbReference type="EC" id="2.7.7.2" evidence="2"/>
<proteinExistence type="predicted"/>
<evidence type="ECO:0000313" key="16">
    <source>
        <dbReference type="Proteomes" id="UP000324022"/>
    </source>
</evidence>
<evidence type="ECO:0000256" key="2">
    <source>
        <dbReference type="ARBA" id="ARBA00012393"/>
    </source>
</evidence>
<evidence type="ECO:0000256" key="11">
    <source>
        <dbReference type="ARBA" id="ARBA00031871"/>
    </source>
</evidence>
<keyword evidence="9" id="KW-0067">ATP-binding</keyword>
<evidence type="ECO:0000256" key="12">
    <source>
        <dbReference type="ARBA" id="ARBA00049494"/>
    </source>
</evidence>
<evidence type="ECO:0000256" key="4">
    <source>
        <dbReference type="ARBA" id="ARBA00022643"/>
    </source>
</evidence>
<name>A0A5C3EEF3_9BASI</name>
<feature type="domain" description="Phosphoadenosine phosphosulphate reductase" evidence="14">
    <location>
        <begin position="72"/>
        <end position="260"/>
    </location>
</feature>
<keyword evidence="5" id="KW-0808">Transferase</keyword>
<evidence type="ECO:0000256" key="5">
    <source>
        <dbReference type="ARBA" id="ARBA00022679"/>
    </source>
</evidence>
<feature type="region of interest" description="Disordered" evidence="13">
    <location>
        <begin position="1"/>
        <end position="23"/>
    </location>
</feature>
<dbReference type="Proteomes" id="UP000324022">
    <property type="component" value="Unassembled WGS sequence"/>
</dbReference>
<accession>A0A5C3EEF3</accession>
<evidence type="ECO:0000313" key="15">
    <source>
        <dbReference type="EMBL" id="SPO28395.1"/>
    </source>
</evidence>
<feature type="region of interest" description="Disordered" evidence="13">
    <location>
        <begin position="177"/>
        <end position="210"/>
    </location>
</feature>